<keyword evidence="3 4" id="KW-0418">Kinase</keyword>
<reference evidence="5 6" key="1">
    <citation type="submission" date="2023-07" db="EMBL/GenBank/DDBJ databases">
        <title>Genomic Encyclopedia of Type Strains, Phase IV (KMG-IV): sequencing the most valuable type-strain genomes for metagenomic binning, comparative biology and taxonomic classification.</title>
        <authorList>
            <person name="Goeker M."/>
        </authorList>
    </citation>
    <scope>NUCLEOTIDE SEQUENCE [LARGE SCALE GENOMIC DNA]</scope>
    <source>
        <strain evidence="5 6">DSM 19154</strain>
    </source>
</reference>
<evidence type="ECO:0000313" key="5">
    <source>
        <dbReference type="EMBL" id="MDQ0209014.1"/>
    </source>
</evidence>
<keyword evidence="2 4" id="KW-0808">Transferase</keyword>
<organism evidence="5 6">
    <name type="scientific">Alkalicoccobacillus murimartini</name>
    <dbReference type="NCBI Taxonomy" id="171685"/>
    <lineage>
        <taxon>Bacteria</taxon>
        <taxon>Bacillati</taxon>
        <taxon>Bacillota</taxon>
        <taxon>Bacilli</taxon>
        <taxon>Bacillales</taxon>
        <taxon>Bacillaceae</taxon>
        <taxon>Alkalicoccobacillus</taxon>
    </lineage>
</organism>
<dbReference type="Gene3D" id="3.40.50.10350">
    <property type="entry name" value="Glycerate kinase, domain 1"/>
    <property type="match status" value="1"/>
</dbReference>
<evidence type="ECO:0000313" key="6">
    <source>
        <dbReference type="Proteomes" id="UP001225034"/>
    </source>
</evidence>
<comment type="similarity">
    <text evidence="1 4">Belongs to the glycerate kinase type-1 family.</text>
</comment>
<dbReference type="Gene3D" id="3.90.1510.10">
    <property type="entry name" value="Glycerate kinase, domain 2"/>
    <property type="match status" value="1"/>
</dbReference>
<dbReference type="Pfam" id="PF02595">
    <property type="entry name" value="Gly_kinase"/>
    <property type="match status" value="1"/>
</dbReference>
<dbReference type="PANTHER" id="PTHR21599:SF0">
    <property type="entry name" value="GLYCERATE KINASE"/>
    <property type="match status" value="1"/>
</dbReference>
<dbReference type="SUPFAM" id="SSF110738">
    <property type="entry name" value="Glycerate kinase I"/>
    <property type="match status" value="1"/>
</dbReference>
<accession>A0ABT9YMA6</accession>
<protein>
    <submittedName>
        <fullName evidence="5">Glycerate kinase</fullName>
        <ecNumber evidence="5">2.7.1.31</ecNumber>
    </submittedName>
</protein>
<keyword evidence="6" id="KW-1185">Reference proteome</keyword>
<comment type="caution">
    <text evidence="5">The sequence shown here is derived from an EMBL/GenBank/DDBJ whole genome shotgun (WGS) entry which is preliminary data.</text>
</comment>
<dbReference type="InterPro" id="IPR036129">
    <property type="entry name" value="Glycerate_kinase_sf"/>
</dbReference>
<evidence type="ECO:0000256" key="4">
    <source>
        <dbReference type="PIRNR" id="PIRNR006078"/>
    </source>
</evidence>
<evidence type="ECO:0000256" key="2">
    <source>
        <dbReference type="ARBA" id="ARBA00022679"/>
    </source>
</evidence>
<dbReference type="InterPro" id="IPR018193">
    <property type="entry name" value="Glyc_kinase_flavodox-like_fold"/>
</dbReference>
<sequence length="381" mass="39676">MKKIVIAPDSFKESFSAMEAATAIEKGFKEVFPEADYIKIPMADGGEGTVESLAEALRGELRHVTVTGPLGTPVEAVYALSKEEGVAVIEMASASGLHHVPLDQRNPLITTTYGTGELIADALKEGAKRIILGLGGSSTNDGGAGMAQALGIRLLDSNGQDLEYGGGSLHTLATIKTERLHPLLSAASIEVASDVDNPLLGENGATAIYGPQKGATTPEIREKLERGLTHYAAVVERQLGIDICHTPGAGAAGGLGAGLLAFLNPRLASGITLVLELTDFETKVKGADLVITGEGRLDHQSIFGKTPIGVAKAAKKTGVPVIAVAGQLGKEYQVIFKHGIDAAYSLVPGAVPLEDAMTNGLVYLEELARNIAVTWKLGNKE</sequence>
<dbReference type="RefSeq" id="WP_306985539.1">
    <property type="nucleotide sequence ID" value="NZ_JAUSUA010000007.1"/>
</dbReference>
<dbReference type="Proteomes" id="UP001225034">
    <property type="component" value="Unassembled WGS sequence"/>
</dbReference>
<gene>
    <name evidence="5" type="ORF">J2S05_003838</name>
</gene>
<dbReference type="InterPro" id="IPR004381">
    <property type="entry name" value="Glycerate_kinase"/>
</dbReference>
<dbReference type="NCBIfam" id="TIGR00045">
    <property type="entry name" value="glycerate kinase"/>
    <property type="match status" value="1"/>
</dbReference>
<dbReference type="InterPro" id="IPR018197">
    <property type="entry name" value="Glycerate_kinase_RE-like"/>
</dbReference>
<dbReference type="PANTHER" id="PTHR21599">
    <property type="entry name" value="GLYCERATE KINASE"/>
    <property type="match status" value="1"/>
</dbReference>
<proteinExistence type="inferred from homology"/>
<dbReference type="EMBL" id="JAUSUA010000007">
    <property type="protein sequence ID" value="MDQ0209014.1"/>
    <property type="molecule type" value="Genomic_DNA"/>
</dbReference>
<dbReference type="EC" id="2.7.1.31" evidence="5"/>
<evidence type="ECO:0000256" key="1">
    <source>
        <dbReference type="ARBA" id="ARBA00006284"/>
    </source>
</evidence>
<dbReference type="PIRSF" id="PIRSF006078">
    <property type="entry name" value="GlxK"/>
    <property type="match status" value="1"/>
</dbReference>
<name>A0ABT9YMA6_9BACI</name>
<dbReference type="GO" id="GO:0008887">
    <property type="term" value="F:glycerate kinase activity"/>
    <property type="evidence" value="ECO:0007669"/>
    <property type="project" value="UniProtKB-EC"/>
</dbReference>
<evidence type="ECO:0000256" key="3">
    <source>
        <dbReference type="ARBA" id="ARBA00022777"/>
    </source>
</evidence>